<gene>
    <name evidence="5" type="ORF">Rhola_00007470</name>
</gene>
<dbReference type="AlphaFoldDB" id="A0A060JCG1"/>
<proteinExistence type="predicted"/>
<evidence type="ECO:0000259" key="4">
    <source>
        <dbReference type="Pfam" id="PF17764"/>
    </source>
</evidence>
<name>A0A060JCG1_9MICO</name>
<keyword evidence="1" id="KW-0547">Nucleotide-binding</keyword>
<dbReference type="InterPro" id="IPR042115">
    <property type="entry name" value="PriA_3primeBD_sf"/>
</dbReference>
<evidence type="ECO:0000313" key="6">
    <source>
        <dbReference type="Proteomes" id="UP000067708"/>
    </source>
</evidence>
<dbReference type="eggNOG" id="COG1198">
    <property type="taxonomic scope" value="Bacteria"/>
</dbReference>
<keyword evidence="3" id="KW-0238">DNA-binding</keyword>
<dbReference type="GO" id="GO:0016787">
    <property type="term" value="F:hydrolase activity"/>
    <property type="evidence" value="ECO:0007669"/>
    <property type="project" value="UniProtKB-KW"/>
</dbReference>
<dbReference type="GO" id="GO:0005524">
    <property type="term" value="F:ATP binding"/>
    <property type="evidence" value="ECO:0007669"/>
    <property type="project" value="UniProtKB-KW"/>
</dbReference>
<evidence type="ECO:0000256" key="1">
    <source>
        <dbReference type="ARBA" id="ARBA00022741"/>
    </source>
</evidence>
<dbReference type="RefSeq" id="WP_038502428.1">
    <property type="nucleotide sequence ID" value="NZ_CP007490.1"/>
</dbReference>
<keyword evidence="6" id="KW-1185">Reference proteome</keyword>
<sequence>MIARVVIDSPLPQLDRLFDYLIPEGLAAQVIAGVRVRVPFGRSKNFLDGFVVEVVESSDFTGDLNPIAELVSSAPVLDNWVYQLVRAVADRQASTASDVLRLAIPDRSVAVEKKWLESTTVAESTKAISEGSKQTALVAPVTDANGPIWVQQILNTCIRAVRSGTSVIIAVPDFRDQVALLEALTDSEVASAVINFTTDTQKSKRYAAFLACLSNDVSIVVGSRSAIYAPVRNLGQIIVWDDGDPSHQEPISPYSHTREVALMRQRIQDCNLLFLGHSRSTEVARLVSLKFLEDISTPFKLPKIANTDSELRVDSMAWQAIRAGLANGPVLVQVAAKGTATSVFCSSCDKRAECRNCNGPLWIDERNYVKCRWCNAVNMDFRCQECAGTKLKPGSAGSTRTLAEFGRAFPGVQLIEATAESKAQTLKSGNFLVVSTPGAEPRVIGGYAAIVILDANRALNRDTLRSTEDAVRAWSNAIALGSGEARSVLVGVSGALAKKFSLWSQAEIAQRELATRAELRFPPAIRLASLGSSKELIQEVLGELSALSGIEVLGPVPISTRGVTSEWRVLIKYEYSDGAKLAETLKALSLKLSAGQQRVSAKSGRAMRPIRIKMDDVEVI</sequence>
<dbReference type="OrthoDB" id="3177118at2"/>
<dbReference type="Pfam" id="PF17764">
    <property type="entry name" value="PriA_3primeBD"/>
    <property type="match status" value="1"/>
</dbReference>
<keyword evidence="2" id="KW-0067">ATP-binding</keyword>
<dbReference type="GO" id="GO:0003677">
    <property type="term" value="F:DNA binding"/>
    <property type="evidence" value="ECO:0007669"/>
    <property type="project" value="UniProtKB-KW"/>
</dbReference>
<dbReference type="HOGENOM" id="CLU_015485_1_0_11"/>
<dbReference type="GO" id="GO:0006302">
    <property type="term" value="P:double-strand break repair"/>
    <property type="evidence" value="ECO:0007669"/>
    <property type="project" value="TreeGrafter"/>
</dbReference>
<dbReference type="Proteomes" id="UP000067708">
    <property type="component" value="Chromosome"/>
</dbReference>
<dbReference type="InterPro" id="IPR027417">
    <property type="entry name" value="P-loop_NTPase"/>
</dbReference>
<reference evidence="5 6" key="1">
    <citation type="journal article" date="2014" name="Int. J. Syst. Evol. Microbiol.">
        <title>Rhodoluna lacicola gen. nov., sp. nov., a planktonic freshwater bacterium with stream-lined genome.</title>
        <authorList>
            <person name="Hahn M."/>
            <person name="Schmidt J."/>
            <person name="Taipale S.J."/>
            <person name="Doolittle W.F."/>
            <person name="Koll U."/>
        </authorList>
    </citation>
    <scope>NUCLEOTIDE SEQUENCE [LARGE SCALE GENOMIC DNA]</scope>
    <source>
        <strain evidence="5 6">MWH-Ta8</strain>
    </source>
</reference>
<evidence type="ECO:0000256" key="3">
    <source>
        <dbReference type="ARBA" id="ARBA00023125"/>
    </source>
</evidence>
<evidence type="ECO:0000256" key="2">
    <source>
        <dbReference type="ARBA" id="ARBA00022840"/>
    </source>
</evidence>
<dbReference type="GO" id="GO:0006270">
    <property type="term" value="P:DNA replication initiation"/>
    <property type="evidence" value="ECO:0007669"/>
    <property type="project" value="TreeGrafter"/>
</dbReference>
<dbReference type="Gene3D" id="3.40.1440.60">
    <property type="entry name" value="PriA, 3(prime) DNA-binding domain"/>
    <property type="match status" value="1"/>
</dbReference>
<dbReference type="GO" id="GO:0043138">
    <property type="term" value="F:3'-5' DNA helicase activity"/>
    <property type="evidence" value="ECO:0007669"/>
    <property type="project" value="TreeGrafter"/>
</dbReference>
<keyword evidence="5" id="KW-0347">Helicase</keyword>
<dbReference type="PANTHER" id="PTHR30580">
    <property type="entry name" value="PRIMOSOMAL PROTEIN N"/>
    <property type="match status" value="1"/>
</dbReference>
<dbReference type="KEGG" id="rla:Rhola_00007470"/>
<dbReference type="GO" id="GO:0006310">
    <property type="term" value="P:DNA recombination"/>
    <property type="evidence" value="ECO:0007669"/>
    <property type="project" value="TreeGrafter"/>
</dbReference>
<dbReference type="PANTHER" id="PTHR30580:SF0">
    <property type="entry name" value="PRIMOSOMAL PROTEIN N"/>
    <property type="match status" value="1"/>
</dbReference>
<dbReference type="Gene3D" id="3.40.50.300">
    <property type="entry name" value="P-loop containing nucleotide triphosphate hydrolases"/>
    <property type="match status" value="1"/>
</dbReference>
<dbReference type="STRING" id="529884.Rhola_00007470"/>
<feature type="domain" description="Primosomal protein N' 3' DNA-binding" evidence="4">
    <location>
        <begin position="4"/>
        <end position="105"/>
    </location>
</feature>
<keyword evidence="5" id="KW-0378">Hydrolase</keyword>
<protein>
    <submittedName>
        <fullName evidence="5">Primosomal protein N' (Replication factor Y)-superfamily II helicase</fullName>
        <ecNumber evidence="5">3.6.4.-</ecNumber>
    </submittedName>
</protein>
<dbReference type="InterPro" id="IPR041222">
    <property type="entry name" value="PriA_3primeBD"/>
</dbReference>
<organism evidence="5 6">
    <name type="scientific">Rhodoluna lacicola</name>
    <dbReference type="NCBI Taxonomy" id="529884"/>
    <lineage>
        <taxon>Bacteria</taxon>
        <taxon>Bacillati</taxon>
        <taxon>Actinomycetota</taxon>
        <taxon>Actinomycetes</taxon>
        <taxon>Micrococcales</taxon>
        <taxon>Microbacteriaceae</taxon>
        <taxon>Luna cluster</taxon>
        <taxon>Luna-1 subcluster</taxon>
        <taxon>Rhodoluna</taxon>
    </lineage>
</organism>
<evidence type="ECO:0000313" key="5">
    <source>
        <dbReference type="EMBL" id="AIC47551.1"/>
    </source>
</evidence>
<dbReference type="EMBL" id="CP007490">
    <property type="protein sequence ID" value="AIC47551.1"/>
    <property type="molecule type" value="Genomic_DNA"/>
</dbReference>
<accession>A0A060JCG1</accession>
<dbReference type="EC" id="3.6.4.-" evidence="5"/>
<dbReference type="PATRIC" id="fig|529884.3.peg.710"/>